<dbReference type="PANTHER" id="PTHR46769">
    <property type="entry name" value="POLYCYSTIC KIDNEY AND HEPATIC DISEASE 1 (AUTOSOMAL RECESSIVE)-LIKE 1"/>
    <property type="match status" value="1"/>
</dbReference>
<dbReference type="GO" id="GO:0005886">
    <property type="term" value="C:plasma membrane"/>
    <property type="evidence" value="ECO:0007669"/>
    <property type="project" value="UniProtKB-SubCell"/>
</dbReference>
<dbReference type="PROSITE" id="PS51484">
    <property type="entry name" value="G8"/>
    <property type="match status" value="2"/>
</dbReference>
<dbReference type="Pfam" id="PF10162">
    <property type="entry name" value="G8"/>
    <property type="match status" value="2"/>
</dbReference>
<keyword evidence="9" id="KW-1185">Reference proteome</keyword>
<keyword evidence="2" id="KW-1003">Cell membrane</keyword>
<evidence type="ECO:0000313" key="9">
    <source>
        <dbReference type="Proteomes" id="UP000264820"/>
    </source>
</evidence>
<dbReference type="SMART" id="SM00429">
    <property type="entry name" value="IPT"/>
    <property type="match status" value="8"/>
</dbReference>
<dbReference type="SMART" id="SM01225">
    <property type="entry name" value="G8"/>
    <property type="match status" value="2"/>
</dbReference>
<evidence type="ECO:0000259" key="6">
    <source>
        <dbReference type="PROSITE" id="PS51484"/>
    </source>
</evidence>
<dbReference type="FunFam" id="2.60.40.10:FF:001057">
    <property type="entry name" value="PKHD1 like 1"/>
    <property type="match status" value="1"/>
</dbReference>
<keyword evidence="4" id="KW-0677">Repeat</keyword>
<organism evidence="8 9">
    <name type="scientific">Hippocampus comes</name>
    <name type="common">Tiger tail seahorse</name>
    <dbReference type="NCBI Taxonomy" id="109280"/>
    <lineage>
        <taxon>Eukaryota</taxon>
        <taxon>Metazoa</taxon>
        <taxon>Chordata</taxon>
        <taxon>Craniata</taxon>
        <taxon>Vertebrata</taxon>
        <taxon>Euteleostomi</taxon>
        <taxon>Actinopterygii</taxon>
        <taxon>Neopterygii</taxon>
        <taxon>Teleostei</taxon>
        <taxon>Neoteleostei</taxon>
        <taxon>Acanthomorphata</taxon>
        <taxon>Syngnathiaria</taxon>
        <taxon>Syngnathiformes</taxon>
        <taxon>Syngnathoidei</taxon>
        <taxon>Syngnathidae</taxon>
        <taxon>Hippocampus</taxon>
    </lineage>
</organism>
<dbReference type="SUPFAM" id="SSF81296">
    <property type="entry name" value="E set domains"/>
    <property type="match status" value="12"/>
</dbReference>
<feature type="domain" description="G8" evidence="6">
    <location>
        <begin position="1634"/>
        <end position="1758"/>
    </location>
</feature>
<dbReference type="InterPro" id="IPR008972">
    <property type="entry name" value="Cupredoxin"/>
</dbReference>
<dbReference type="FunFam" id="2.160.20.10:FF:000070">
    <property type="entry name" value="PKHD1 like 1"/>
    <property type="match status" value="1"/>
</dbReference>
<dbReference type="SUPFAM" id="SSF56988">
    <property type="entry name" value="Anthrax protective antigen"/>
    <property type="match status" value="1"/>
</dbReference>
<dbReference type="InterPro" id="IPR037524">
    <property type="entry name" value="PA14/GLEYA"/>
</dbReference>
<dbReference type="Gene3D" id="2.60.40.10">
    <property type="entry name" value="Immunoglobulins"/>
    <property type="match status" value="11"/>
</dbReference>
<dbReference type="SUPFAM" id="SSF51126">
    <property type="entry name" value="Pectin lyase-like"/>
    <property type="match status" value="1"/>
</dbReference>
<reference evidence="8" key="1">
    <citation type="submission" date="2025-08" db="UniProtKB">
        <authorList>
            <consortium name="Ensembl"/>
        </authorList>
    </citation>
    <scope>IDENTIFICATION</scope>
</reference>
<keyword evidence="2" id="KW-0472">Membrane</keyword>
<dbReference type="STRING" id="109280.ENSHCOP00000019919"/>
<dbReference type="PROSITE" id="PS51820">
    <property type="entry name" value="PA14"/>
    <property type="match status" value="1"/>
</dbReference>
<evidence type="ECO:0000256" key="4">
    <source>
        <dbReference type="ARBA" id="ARBA00022737"/>
    </source>
</evidence>
<dbReference type="InterPro" id="IPR052387">
    <property type="entry name" value="Fibrocystin"/>
</dbReference>
<dbReference type="Pfam" id="PF24606">
    <property type="entry name" value="CEMIP_beta-hel"/>
    <property type="match status" value="1"/>
</dbReference>
<comment type="subcellular location">
    <subcellularLocation>
        <location evidence="1">Cell membrane</location>
    </subcellularLocation>
</comment>
<dbReference type="Ensembl" id="ENSHCOT00000007510.1">
    <property type="protein sequence ID" value="ENSHCOP00000019919.1"/>
    <property type="gene ID" value="ENSHCOG00000005771.1"/>
</dbReference>
<dbReference type="Gene3D" id="2.60.120.1560">
    <property type="match status" value="1"/>
</dbReference>
<dbReference type="InterPro" id="IPR011050">
    <property type="entry name" value="Pectin_lyase_fold/virulence"/>
</dbReference>
<dbReference type="InterPro" id="IPR019316">
    <property type="entry name" value="G8_domain"/>
</dbReference>
<evidence type="ECO:0000256" key="2">
    <source>
        <dbReference type="ARBA" id="ARBA00022475"/>
    </source>
</evidence>
<feature type="domain" description="G8" evidence="6">
    <location>
        <begin position="2395"/>
        <end position="2534"/>
    </location>
</feature>
<keyword evidence="5" id="KW-0325">Glycoprotein</keyword>
<dbReference type="InterPro" id="IPR014756">
    <property type="entry name" value="Ig_E-set"/>
</dbReference>
<sequence length="3435" mass="377592">FAQEGQFQLNPQNDTFGNRVTLVSDTLSIPCDVERDSTHGNQIMCYTTLVTVRGRIFTDVYGSNTALSSNGRNIRFLRAYMKGMPCELLKTDSDEYNLRLDSETSVWGYMSCKMTGTYVGHHNMSYILDANYGSLPDKNLFKVSATGHLGMFQTFAVTHITPSAGSVMGGTLVTIHGHFFDETDLPARVLVGGRGLKMQVWNDTIHSQLGDIRSYNESKEGYWEQWIDSLPYNFAPELDYFSTRTTGFFVPPASGNYTIYLNCDDRCELYFSNSSRPEDKYYIEILQQEYRGVAGINLAMFRAESPFTEAQTNDAVNEVQHILVEYEAFDEKQMITLESWPSNANGVKEVQKVSVNSSCIGSQCGNVYFRLHYEGATTSIAVSATAAVVERALNNLWSIKPDSVQVTRDEDADGVHFTVTFYSDRDFKPLYHESHDLYTNITVSEVTKGRSNMETFTLLWGGVASKPIPYNASGFENAFCGLWSLKNAKVLFKKSYTKKSGEAYEEISLNLYPMLCFAHKGMLKDEIGVVPHKRRPSPFEGSGRAFQEISVVKETKSNASQICYEITATPLDCTFGFPLIDVGFLQKMSNSSEDMSEFQEGAARITVTRIHKATPAINGTFDVEMHGQRIEVEVYINDIPSKCSGDCGFEWLAEKTPVISGISPSQSSGLGTLLTVTGSGFSNESVSIKVGEAQGTLLTVTGFGFSWDATVTVGGAVCEVVHASPTELKCTTPAQTVTVSVGGMSKEANDTFTFDLALTPQITDLSPAKTTVFRRVLTVLGSNMGEPANDSRVYVGKVECNIELWTSTNVTCLLPVLPPGLHDVHVQVGNKGYAQTIEYVLEVHGISPTTGSLMGGTQLTISGSGFSQNVSDNKVYFESECEVQVASENELRCRLQSQEETHIVTNQGSHPHGQGYSWDPPSINVKVGDKVLWRWAVPMFQNTVRIGVHHVPSPGDASDDHDVMFSSGEPKPGNYFGYRFTVPGVYYYSSGYINENNKLELRGAVRVEPECIATPDCNQTNQSSDSLSFSTLACFTPTVHSIWPNQGSYHQVIRIQGDGLSNVTVGDEPCEVINSTHSEIFCQLSANNSLPIGVALPIEVRVKNLGNAVIAVAKELERRFVVLPVVDSVWPSEGSYTGYTRLFIQGSGFSEGLLTVAGEPCPVVSMNYTLVVCDSVPSQPHEGDVVFHWGSIQTSCSSDCSFLYTSSITPNVTAISPESIRNDTNVTISGAGFGADVEDVAVFARGIEFQVTAVVDNVITAMVEALPAGEHAIQVIVRSKGLATGDVTLTSQAHAALSPSEGSLEGGTWLQITGNGFLPGNTSVMVDSKQCEIEEVTPGSLRCQMPPHDEGQVLVNIQVLDVEYPPLNFTYSAGQTPILSTISPATPSGSAITLTGSGFGTDRMHLTITVNGVTCNNLTLTDNQVECNVGDNPGGEYLVMLHHHIKGYARSNVTFSYEMTLVSVQPNESFGGGAALTIQGSGFDPLNSIVLICDEECSINREASTSTHLYCLSPFNNTVAVINTLIAVNMSDGFTYKTQLTPVITEVSPRRGGTAGGTTLTISGSGFPNLNEVNVTIAGSVCDVQSANDTHIVCVTGDQRQSQETTVQVGIRGQGIAKMDNAYYFYIDVWSSKYTWGGLHPPEKGAFAIITKGQTILLDTSTPVLKMLLIQGTLVFDEADIELQAENILITDGGRLQVGLEEAPFQHKAIITLHGHPRSPELPVYGAKTLAIREGILDLHVWTHLAQTVDVNSSTLTLMKAVTWEAGDEIVIASTGHRHSQRENEVKIIASVSADGKTVTLTEPLKYSHLGVSVTLPDGTVFEARAEVGLLTRNVVVRGSQNIDWQEKIEACADGFNTEFSTQTCFQGKFGEEAGSDEFGVGIMFHAPRPSKGLAVGRLTYVEIYHAGQAFRLGRYPIHWHLMGNLEYKSYIRGCSIHKTFNRAVTIHNTHRLLVEHNVIFNIMGGAFFIEDGIETENILQYNLAVFVRQSSSLLNDDITPAAYWVTNPNNIIRHNVAAGGTHFGFWYRMHEHPDGPSYDPNVCQKKVPLGEFHNNTVHSQGWFGLWIFQDFFPMKDGDCGSTIPKPAKFHSLTTWNCEKGAEWVNVGAVQFVDFLAVNNEKAGLEGKLILPWAVTSFGEDGGAGVFNSTIVGHVDDLGLGVDYCTHRGIITPFADGMSVDGTKFLNFDRDSCAAIGVTTIDGTCGDRCGGWAVRLSGLQFVNSPNKAAFRWEHEVLLVDMDGSLTTHKFGWMGILPSGLTYNMYFDKADQLTNITYSATFYGFESDQFVIIHHNFSQNPNKVRILDERNASSSPLSFDTNHNGDWYLDNKDLFYMSGKRSQRKRRSSVDRNSVDIAVDFKVYRCFFDNCIPPPPATVAPLPTQRPDDFLWSNTSFWESSAENGFSVPKEGADVLIPSMWVVLDGNTPPLNKLIIKGVLEVPQPSNSSSGRLSRAVPQNHTVVIDAVYIFIQGGRLLAGWKDEPFTGDLHIRLRGNHSTPDWPLPNGPNQGSKVFGTLELYGQHHSVYHTKLATTANAGSSTLTLMEPVDWKAGDEVIISTTSYSVWETEKREIAVVSADGRVLTLNRPLSHTHVEIHSIEGTLRSYKLAADVGLLTRNIKIIGDEYANMFAESFGARMLVGAFSSEGIDFRKAQLWNVEFFHSGQEGWTDEYDPRYSVAFIGLGRGCSFHSGFSPAIGVFRTDDLAIEDNVIHHTVGDIRVWGNRIMLRRNLVTMTLWPGSYQDRREEFNYDWSAAFKVNEGAEVVMQHNIAAGYERVAFRIDGEACPEAHGGLYGVFMNRDGLSGCSLIRDFFIWRNFDYGIYFQTIMSITVSNVTLVDNGMGIMPMIFEPPSLSHLYADKKVRVENAVIVGGSPHFNCSHTLDANDFNTISSNFHRAPRPINGRSGICWPSFASAHNNAPVKPFPGNINYNAINGLMEVVSTFVGFRSVCSGQTNVMFISNPFNEDLQHPVHVWNLTIVNSTKEARIFIHRPDVKANPADCVDMDCDGKKKTMLRDQDGSLLSAVGSVLPQSEFEWDGDPRRGLGDYRIPKAMLTHPNGSRIPVEQIAPNKGVIRSNCTYVSAWQAYECSTLNYRMLVIESLDADTETRRLSPVAVLSEGYIDLINGPQDHGWCSGYTCQKRVSLFHSIVATGRAVDVFFTSTSPQKLRLMMLNADENESVLVSVFYSKPQQMDVYVDNQLVAPTNAEWNDDNTDFTLKEPTYDQYVPELNGSTLGSNFFDQTSKMLKVLLRGSEPVEIRMAPKLVISFNLPTMTEDEFFSDNLIRNLAAFFKVPSNMIRVTKIIREESRRRKRSTGLTVEVEIKKPPVQQVSNTTDEDDFKVLQNIADNLGQAAISGNLSQSIGFNISSVGVIAPPPPSSDPRWNEGDCVSVGVTTMTVTASLKDSTGASVNGLEGNSTILFRSCWANFSD</sequence>
<evidence type="ECO:0000256" key="5">
    <source>
        <dbReference type="ARBA" id="ARBA00023180"/>
    </source>
</evidence>
<dbReference type="CDD" id="cd00603">
    <property type="entry name" value="IPT_PCSR"/>
    <property type="match status" value="11"/>
</dbReference>
<dbReference type="Proteomes" id="UP000264820">
    <property type="component" value="Unplaced"/>
</dbReference>
<protein>
    <submittedName>
        <fullName evidence="8">PKHD1 like 1, tandem duplicate 1</fullName>
    </submittedName>
</protein>
<evidence type="ECO:0000313" key="8">
    <source>
        <dbReference type="Ensembl" id="ENSHCOP00000019919.1"/>
    </source>
</evidence>
<feature type="domain" description="PA14" evidence="7">
    <location>
        <begin position="191"/>
        <end position="355"/>
    </location>
</feature>
<dbReference type="Pfam" id="PF01833">
    <property type="entry name" value="TIG"/>
    <property type="match status" value="10"/>
</dbReference>
<dbReference type="PANTHER" id="PTHR46769:SF2">
    <property type="entry name" value="FIBROCYSTIN-L ISOFORM 2 PRECURSOR-RELATED"/>
    <property type="match status" value="1"/>
</dbReference>
<dbReference type="InterPro" id="IPR055401">
    <property type="entry name" value="CEMIP_beta-hel_dom"/>
</dbReference>
<accession>A0A3Q2YMV4</accession>
<evidence type="ECO:0000256" key="1">
    <source>
        <dbReference type="ARBA" id="ARBA00004236"/>
    </source>
</evidence>
<evidence type="ECO:0000256" key="3">
    <source>
        <dbReference type="ARBA" id="ARBA00022729"/>
    </source>
</evidence>
<dbReference type="Gene3D" id="2.60.40.420">
    <property type="entry name" value="Cupredoxins - blue copper proteins"/>
    <property type="match status" value="1"/>
</dbReference>
<dbReference type="InterPro" id="IPR013783">
    <property type="entry name" value="Ig-like_fold"/>
</dbReference>
<proteinExistence type="predicted"/>
<name>A0A3Q2YMV4_HIPCM</name>
<dbReference type="FunFam" id="2.60.40.10:FF:000616">
    <property type="entry name" value="PKHD1 like 1"/>
    <property type="match status" value="1"/>
</dbReference>
<dbReference type="InterPro" id="IPR002909">
    <property type="entry name" value="IPT_dom"/>
</dbReference>
<dbReference type="GeneTree" id="ENSGT00940000157594"/>
<dbReference type="GO" id="GO:0007399">
    <property type="term" value="P:nervous system development"/>
    <property type="evidence" value="ECO:0007669"/>
    <property type="project" value="UniProtKB-ARBA"/>
</dbReference>
<keyword evidence="3" id="KW-0732">Signal</keyword>
<dbReference type="SUPFAM" id="SSF49503">
    <property type="entry name" value="Cupredoxins"/>
    <property type="match status" value="1"/>
</dbReference>
<evidence type="ECO:0000259" key="7">
    <source>
        <dbReference type="PROSITE" id="PS51820"/>
    </source>
</evidence>
<reference evidence="8" key="2">
    <citation type="submission" date="2025-09" db="UniProtKB">
        <authorList>
            <consortium name="Ensembl"/>
        </authorList>
    </citation>
    <scope>IDENTIFICATION</scope>
</reference>